<evidence type="ECO:0000256" key="16">
    <source>
        <dbReference type="ARBA" id="ARBA00071870"/>
    </source>
</evidence>
<evidence type="ECO:0000256" key="3">
    <source>
        <dbReference type="ARBA" id="ARBA00022475"/>
    </source>
</evidence>
<dbReference type="InterPro" id="IPR050882">
    <property type="entry name" value="Prepilin_peptidase/N-MTase"/>
</dbReference>
<evidence type="ECO:0000256" key="2">
    <source>
        <dbReference type="ARBA" id="ARBA00005801"/>
    </source>
</evidence>
<evidence type="ECO:0000256" key="19">
    <source>
        <dbReference type="SAM" id="Phobius"/>
    </source>
</evidence>
<dbReference type="EC" id="3.4.23.43" evidence="15 18"/>
<dbReference type="PRINTS" id="PR00864">
    <property type="entry name" value="PREPILNPTASE"/>
</dbReference>
<feature type="transmembrane region" description="Helical" evidence="19">
    <location>
        <begin position="215"/>
        <end position="248"/>
    </location>
</feature>
<dbReference type="Proteomes" id="UP000255066">
    <property type="component" value="Unassembled WGS sequence"/>
</dbReference>
<comment type="similarity">
    <text evidence="2 17">Belongs to the peptidase A24 family.</text>
</comment>
<evidence type="ECO:0000259" key="21">
    <source>
        <dbReference type="Pfam" id="PF06750"/>
    </source>
</evidence>
<dbReference type="RefSeq" id="WP_058524096.1">
    <property type="nucleotide sequence ID" value="NZ_CAAAHV010000018.1"/>
</dbReference>
<keyword evidence="9 18" id="KW-0812">Transmembrane</keyword>
<keyword evidence="24" id="KW-1185">Reference proteome</keyword>
<feature type="transmembrane region" description="Helical" evidence="19">
    <location>
        <begin position="260"/>
        <end position="283"/>
    </location>
</feature>
<keyword evidence="8" id="KW-0949">S-adenosyl-L-methionine</keyword>
<feature type="domain" description="Prepilin type IV endopeptidase peptidase" evidence="20">
    <location>
        <begin position="135"/>
        <end position="244"/>
    </location>
</feature>
<evidence type="ECO:0000256" key="6">
    <source>
        <dbReference type="ARBA" id="ARBA00022670"/>
    </source>
</evidence>
<dbReference type="GO" id="GO:0032259">
    <property type="term" value="P:methylation"/>
    <property type="evidence" value="ECO:0007669"/>
    <property type="project" value="UniProtKB-KW"/>
</dbReference>
<dbReference type="EC" id="2.1.1.-" evidence="18"/>
<comment type="function">
    <text evidence="18">Plays an essential role in type IV pili and type II pseudopili formation by proteolytically removing the leader sequence from substrate proteins and subsequently monomethylating the alpha-amino group of the newly exposed N-terminal phenylalanine.</text>
</comment>
<dbReference type="GO" id="GO:0005886">
    <property type="term" value="C:plasma membrane"/>
    <property type="evidence" value="ECO:0007669"/>
    <property type="project" value="UniProtKB-SubCell"/>
</dbReference>
<evidence type="ECO:0000313" key="23">
    <source>
        <dbReference type="EMBL" id="STX31609.1"/>
    </source>
</evidence>
<evidence type="ECO:0000256" key="1">
    <source>
        <dbReference type="ARBA" id="ARBA00004429"/>
    </source>
</evidence>
<evidence type="ECO:0000259" key="20">
    <source>
        <dbReference type="Pfam" id="PF01478"/>
    </source>
</evidence>
<evidence type="ECO:0000256" key="15">
    <source>
        <dbReference type="ARBA" id="ARBA00067082"/>
    </source>
</evidence>
<evidence type="ECO:0000256" key="7">
    <source>
        <dbReference type="ARBA" id="ARBA00022679"/>
    </source>
</evidence>
<dbReference type="GO" id="GO:0004190">
    <property type="term" value="F:aspartic-type endopeptidase activity"/>
    <property type="evidence" value="ECO:0007669"/>
    <property type="project" value="UniProtKB-EC"/>
</dbReference>
<comment type="catalytic activity">
    <reaction evidence="14 18">
        <text>Typically cleaves a -Gly-|-Phe- bond to release an N-terminal, basic peptide of 5-8 residues from type IV prepilin, and then N-methylates the new N-terminal amino group, the methyl donor being S-adenosyl-L-methionine.</text>
        <dbReference type="EC" id="3.4.23.43"/>
    </reaction>
</comment>
<evidence type="ECO:0000313" key="25">
    <source>
        <dbReference type="Proteomes" id="UP000255066"/>
    </source>
</evidence>
<reference evidence="23 25" key="2">
    <citation type="submission" date="2018-06" db="EMBL/GenBank/DDBJ databases">
        <authorList>
            <consortium name="Pathogen Informatics"/>
            <person name="Doyle S."/>
        </authorList>
    </citation>
    <scope>NUCLEOTIDE SEQUENCE [LARGE SCALE GENOMIC DNA]</scope>
    <source>
        <strain evidence="23 25">NCTC12437</strain>
    </source>
</reference>
<dbReference type="PANTHER" id="PTHR30487:SF0">
    <property type="entry name" value="PREPILIN LEADER PEPTIDASE_N-METHYLTRANSFERASE-RELATED"/>
    <property type="match status" value="1"/>
</dbReference>
<feature type="transmembrane region" description="Helical" evidence="19">
    <location>
        <begin position="181"/>
        <end position="203"/>
    </location>
</feature>
<evidence type="ECO:0000256" key="14">
    <source>
        <dbReference type="ARBA" id="ARBA00050401"/>
    </source>
</evidence>
<evidence type="ECO:0000256" key="11">
    <source>
        <dbReference type="ARBA" id="ARBA00022989"/>
    </source>
</evidence>
<keyword evidence="12 19" id="KW-0472">Membrane</keyword>
<feature type="domain" description="Prepilin peptidase A24 N-terminal" evidence="21">
    <location>
        <begin position="20"/>
        <end position="125"/>
    </location>
</feature>
<evidence type="ECO:0000256" key="10">
    <source>
        <dbReference type="ARBA" id="ARBA00022801"/>
    </source>
</evidence>
<evidence type="ECO:0000256" key="18">
    <source>
        <dbReference type="RuleBase" id="RU003794"/>
    </source>
</evidence>
<dbReference type="Proteomes" id="UP000054735">
    <property type="component" value="Unassembled WGS sequence"/>
</dbReference>
<dbReference type="Pfam" id="PF06750">
    <property type="entry name" value="A24_N_bact"/>
    <property type="match status" value="1"/>
</dbReference>
<dbReference type="EMBL" id="UGNW01000001">
    <property type="protein sequence ID" value="STX31609.1"/>
    <property type="molecule type" value="Genomic_DNA"/>
</dbReference>
<dbReference type="EMBL" id="LNXT01000040">
    <property type="protein sequence ID" value="KTC69346.1"/>
    <property type="molecule type" value="Genomic_DNA"/>
</dbReference>
<evidence type="ECO:0000313" key="24">
    <source>
        <dbReference type="Proteomes" id="UP000054735"/>
    </source>
</evidence>
<proteinExistence type="inferred from homology"/>
<dbReference type="InterPro" id="IPR010627">
    <property type="entry name" value="Prepilin_pept_A24_N"/>
</dbReference>
<evidence type="ECO:0000256" key="4">
    <source>
        <dbReference type="ARBA" id="ARBA00022519"/>
    </source>
</evidence>
<keyword evidence="5 18" id="KW-0489">Methyltransferase</keyword>
<dbReference type="Pfam" id="PF01478">
    <property type="entry name" value="Peptidase_A24"/>
    <property type="match status" value="1"/>
</dbReference>
<evidence type="ECO:0000256" key="8">
    <source>
        <dbReference type="ARBA" id="ARBA00022691"/>
    </source>
</evidence>
<evidence type="ECO:0000256" key="9">
    <source>
        <dbReference type="ARBA" id="ARBA00022692"/>
    </source>
</evidence>
<gene>
    <name evidence="23" type="primary">outO</name>
    <name evidence="22" type="ORF">Lbir_2085</name>
    <name evidence="23" type="ORF">NCTC12437_01383</name>
</gene>
<dbReference type="FunFam" id="1.20.120.1220:FF:000001">
    <property type="entry name" value="Type 4 prepilin-like proteins leader peptide-processing enzyme"/>
    <property type="match status" value="1"/>
</dbReference>
<dbReference type="InterPro" id="IPR000045">
    <property type="entry name" value="Prepilin_IV_endopep_pep"/>
</dbReference>
<sequence>MFNQLAQLPPFVLYVFMALFTLSVGSVLNMIIYRLPIMLRQQWTEECECLLNIEASKQDTKINLFLPRSFCPSCKKTVPAIANIPLFSYFFLRGKCKFCKQPIPFKYPLVEFLTCIISLYATWVFGFNWFLPLILLFLWILITMIYIDLEHQILPDNLTLSLLWLGLLANTQHLFADLPNAVFSAAGAYLFLWMIMKLFYLATGKIGMGNGDFKLFAALGAWFGWIMLPLILLVASFSGALVGIIYLRMHDKSRDTPIPFGPFLCLAAMVVLFWGKTIIHWYLGFWF</sequence>
<keyword evidence="13 18" id="KW-0511">Multifunctional enzyme</keyword>
<organism evidence="23 25">
    <name type="scientific">Legionella birminghamensis</name>
    <dbReference type="NCBI Taxonomy" id="28083"/>
    <lineage>
        <taxon>Bacteria</taxon>
        <taxon>Pseudomonadati</taxon>
        <taxon>Pseudomonadota</taxon>
        <taxon>Gammaproteobacteria</taxon>
        <taxon>Legionellales</taxon>
        <taxon>Legionellaceae</taxon>
        <taxon>Legionella</taxon>
    </lineage>
</organism>
<feature type="transmembrane region" description="Helical" evidence="19">
    <location>
        <begin position="129"/>
        <end position="146"/>
    </location>
</feature>
<dbReference type="GO" id="GO:0006465">
    <property type="term" value="P:signal peptide processing"/>
    <property type="evidence" value="ECO:0007669"/>
    <property type="project" value="TreeGrafter"/>
</dbReference>
<feature type="transmembrane region" description="Helical" evidence="19">
    <location>
        <begin position="12"/>
        <end position="33"/>
    </location>
</feature>
<dbReference type="InterPro" id="IPR014032">
    <property type="entry name" value="Peptidase_A24A_bac"/>
</dbReference>
<keyword evidence="3" id="KW-1003">Cell membrane</keyword>
<keyword evidence="7 18" id="KW-0808">Transferase</keyword>
<dbReference type="Gene3D" id="1.20.120.1220">
    <property type="match status" value="1"/>
</dbReference>
<comment type="subcellular location">
    <subcellularLocation>
        <location evidence="1">Cell inner membrane</location>
        <topology evidence="1">Multi-pass membrane protein</topology>
    </subcellularLocation>
    <subcellularLocation>
        <location evidence="18">Cell membrane</location>
        <topology evidence="18">Multi-pass membrane protein</topology>
    </subcellularLocation>
</comment>
<accession>A0A378I8Z2</accession>
<keyword evidence="10 18" id="KW-0378">Hydrolase</keyword>
<evidence type="ECO:0000256" key="5">
    <source>
        <dbReference type="ARBA" id="ARBA00022603"/>
    </source>
</evidence>
<evidence type="ECO:0000256" key="13">
    <source>
        <dbReference type="ARBA" id="ARBA00023268"/>
    </source>
</evidence>
<evidence type="ECO:0000256" key="12">
    <source>
        <dbReference type="ARBA" id="ARBA00023136"/>
    </source>
</evidence>
<dbReference type="PANTHER" id="PTHR30487">
    <property type="entry name" value="TYPE 4 PREPILIN-LIKE PROTEINS LEADER PEPTIDE-PROCESSING ENZYME"/>
    <property type="match status" value="1"/>
</dbReference>
<dbReference type="STRING" id="28083.Lbir_2085"/>
<keyword evidence="4" id="KW-0997">Cell inner membrane</keyword>
<feature type="transmembrane region" description="Helical" evidence="19">
    <location>
        <begin position="158"/>
        <end position="175"/>
    </location>
</feature>
<reference evidence="22 24" key="1">
    <citation type="submission" date="2015-11" db="EMBL/GenBank/DDBJ databases">
        <title>Genomic analysis of 38 Legionella species identifies large and diverse effector repertoires.</title>
        <authorList>
            <person name="Burstein D."/>
            <person name="Amaro F."/>
            <person name="Zusman T."/>
            <person name="Lifshitz Z."/>
            <person name="Cohen O."/>
            <person name="Gilbert J.A."/>
            <person name="Pupko T."/>
            <person name="Shuman H.A."/>
            <person name="Segal G."/>
        </authorList>
    </citation>
    <scope>NUCLEOTIDE SEQUENCE [LARGE SCALE GENOMIC DNA]</scope>
    <source>
        <strain evidence="22 24">CDC#1407-AL-14</strain>
    </source>
</reference>
<dbReference type="GO" id="GO:0008168">
    <property type="term" value="F:methyltransferase activity"/>
    <property type="evidence" value="ECO:0007669"/>
    <property type="project" value="UniProtKB-KW"/>
</dbReference>
<dbReference type="OrthoDB" id="9789291at2"/>
<keyword evidence="6 18" id="KW-0645">Protease</keyword>
<evidence type="ECO:0000256" key="17">
    <source>
        <dbReference type="RuleBase" id="RU003793"/>
    </source>
</evidence>
<evidence type="ECO:0000313" key="22">
    <source>
        <dbReference type="EMBL" id="KTC69346.1"/>
    </source>
</evidence>
<keyword evidence="11 19" id="KW-1133">Transmembrane helix</keyword>
<protein>
    <recommendedName>
        <fullName evidence="16 18">Prepilin leader peptidase/N-methyltransferase</fullName>
        <ecNumber evidence="18">2.1.1.-</ecNumber>
        <ecNumber evidence="15 18">3.4.23.43</ecNumber>
    </recommendedName>
</protein>
<name>A0A378I8Z2_9GAMM</name>
<dbReference type="AlphaFoldDB" id="A0A378I8Z2"/>